<keyword evidence="5" id="KW-0694">RNA-binding</keyword>
<evidence type="ECO:0000256" key="1">
    <source>
        <dbReference type="ARBA" id="ARBA00004474"/>
    </source>
</evidence>
<protein>
    <recommendedName>
        <fullName evidence="8">50S ribosomal protein L21, chloroplastic</fullName>
    </recommendedName>
</protein>
<keyword evidence="7" id="KW-0687">Ribonucleoprotein</keyword>
<evidence type="ECO:0000256" key="3">
    <source>
        <dbReference type="ARBA" id="ARBA00022640"/>
    </source>
</evidence>
<geneLocation type="plastid" evidence="9"/>
<reference evidence="9" key="2">
    <citation type="submission" date="2019-04" db="EMBL/GenBank/DDBJ databases">
        <authorList>
            <person name="Pasella M."/>
        </authorList>
    </citation>
    <scope>NUCLEOTIDE SEQUENCE</scope>
    <source>
        <strain evidence="9">29588_1</strain>
    </source>
</reference>
<evidence type="ECO:0000256" key="4">
    <source>
        <dbReference type="ARBA" id="ARBA00022730"/>
    </source>
</evidence>
<name>A0A4D6X0M8_9FLOR</name>
<dbReference type="HAMAP" id="MF_01363">
    <property type="entry name" value="Ribosomal_bL21"/>
    <property type="match status" value="1"/>
</dbReference>
<evidence type="ECO:0000256" key="5">
    <source>
        <dbReference type="ARBA" id="ARBA00022884"/>
    </source>
</evidence>
<dbReference type="InterPro" id="IPR036164">
    <property type="entry name" value="bL21-like_sf"/>
</dbReference>
<accession>A0A4D6X0M8</accession>
<keyword evidence="6 9" id="KW-0689">Ribosomal protein</keyword>
<evidence type="ECO:0000313" key="9">
    <source>
        <dbReference type="EMBL" id="QCI08180.1"/>
    </source>
</evidence>
<dbReference type="GO" id="GO:0005762">
    <property type="term" value="C:mitochondrial large ribosomal subunit"/>
    <property type="evidence" value="ECO:0007669"/>
    <property type="project" value="TreeGrafter"/>
</dbReference>
<dbReference type="AlphaFoldDB" id="A0A4D6X0M8"/>
<dbReference type="InterPro" id="IPR018258">
    <property type="entry name" value="Ribosomal_bL21_CS"/>
</dbReference>
<evidence type="ECO:0000256" key="8">
    <source>
        <dbReference type="ARBA" id="ARBA00035397"/>
    </source>
</evidence>
<dbReference type="SUPFAM" id="SSF141091">
    <property type="entry name" value="L21p-like"/>
    <property type="match status" value="1"/>
</dbReference>
<sequence>MIYAIVEAGGRQIWVQPGRFYDLNYIDGQPGDIISLNRVLFYCREGSVQIGKPCLDNLSIKTKILKHIRGRKLIVFKMKPKKNMRVKKGHRQELTRVLVEDIIE</sequence>
<dbReference type="GO" id="GO:0006412">
    <property type="term" value="P:translation"/>
    <property type="evidence" value="ECO:0007669"/>
    <property type="project" value="InterPro"/>
</dbReference>
<dbReference type="NCBIfam" id="TIGR00061">
    <property type="entry name" value="L21"/>
    <property type="match status" value="1"/>
</dbReference>
<dbReference type="PANTHER" id="PTHR21349:SF7">
    <property type="entry name" value="LARGE RIBOSOMAL SUBUNIT PROTEIN BL21C"/>
    <property type="match status" value="1"/>
</dbReference>
<dbReference type="GO" id="GO:0003735">
    <property type="term" value="F:structural constituent of ribosome"/>
    <property type="evidence" value="ECO:0007669"/>
    <property type="project" value="InterPro"/>
</dbReference>
<dbReference type="PROSITE" id="PS01169">
    <property type="entry name" value="RIBOSOMAL_L21"/>
    <property type="match status" value="1"/>
</dbReference>
<dbReference type="InterPro" id="IPR001787">
    <property type="entry name" value="Ribosomal_bL21"/>
</dbReference>
<comment type="similarity">
    <text evidence="2">Belongs to the bacterial ribosomal protein bL21 family.</text>
</comment>
<proteinExistence type="inferred from homology"/>
<gene>
    <name evidence="9" type="primary">rpl21</name>
</gene>
<evidence type="ECO:0000256" key="7">
    <source>
        <dbReference type="ARBA" id="ARBA00023274"/>
    </source>
</evidence>
<evidence type="ECO:0000256" key="6">
    <source>
        <dbReference type="ARBA" id="ARBA00022980"/>
    </source>
</evidence>
<evidence type="ECO:0000256" key="2">
    <source>
        <dbReference type="ARBA" id="ARBA00008563"/>
    </source>
</evidence>
<dbReference type="Pfam" id="PF00829">
    <property type="entry name" value="Ribosomal_L21p"/>
    <property type="match status" value="1"/>
</dbReference>
<dbReference type="GO" id="GO:0019843">
    <property type="term" value="F:rRNA binding"/>
    <property type="evidence" value="ECO:0007669"/>
    <property type="project" value="UniProtKB-KW"/>
</dbReference>
<comment type="subcellular location">
    <subcellularLocation>
        <location evidence="1">Plastid</location>
    </subcellularLocation>
</comment>
<keyword evidence="4" id="KW-0699">rRNA-binding</keyword>
<keyword evidence="3 9" id="KW-0934">Plastid</keyword>
<dbReference type="PANTHER" id="PTHR21349">
    <property type="entry name" value="50S RIBOSOMAL PROTEIN L21"/>
    <property type="match status" value="1"/>
</dbReference>
<reference evidence="9" key="1">
    <citation type="journal article" date="2019" name="Mol. Phylogenet. Evol.">
        <title>Morphological evolution and classification of the red algal order Ceramiales inferred using plastid phylogenomics.</title>
        <authorList>
            <person name="Diaz-Tapia P."/>
            <person name="Pasella M.M."/>
            <person name="Verbruggen H."/>
            <person name="Maggs C.A."/>
        </authorList>
    </citation>
    <scope>NUCLEOTIDE SEQUENCE</scope>
    <source>
        <strain evidence="9">29588_1</strain>
    </source>
</reference>
<dbReference type="EMBL" id="MK814719">
    <property type="protein sequence ID" value="QCI08180.1"/>
    <property type="molecule type" value="Genomic_DNA"/>
</dbReference>
<organism evidence="9">
    <name type="scientific">Pterothamnion crispum</name>
    <dbReference type="NCBI Taxonomy" id="1550583"/>
    <lineage>
        <taxon>Eukaryota</taxon>
        <taxon>Rhodophyta</taxon>
        <taxon>Florideophyceae</taxon>
        <taxon>Rhodymeniophycidae</taxon>
        <taxon>Ceramiales</taxon>
        <taxon>Ceramiaceae</taxon>
        <taxon>Pterothamnion</taxon>
    </lineage>
</organism>
<dbReference type="InterPro" id="IPR028909">
    <property type="entry name" value="bL21-like"/>
</dbReference>
<dbReference type="GO" id="GO:0009536">
    <property type="term" value="C:plastid"/>
    <property type="evidence" value="ECO:0007669"/>
    <property type="project" value="UniProtKB-SubCell"/>
</dbReference>